<sequence>MLPGTAWFPGYFFQHFRDVSPIDVRNKVHVQVVFVRTQSFGHHVWAEVRTPIPMFTTSVIALPV</sequence>
<evidence type="ECO:0000313" key="1">
    <source>
        <dbReference type="EMBL" id="STL49424.1"/>
    </source>
</evidence>
<name>A0A377B7E2_ECOLX</name>
<gene>
    <name evidence="1" type="ORF">NCTC9962_03687</name>
</gene>
<proteinExistence type="predicted"/>
<accession>A0A377B7E2</accession>
<protein>
    <submittedName>
        <fullName evidence="1">Uncharacterized protein</fullName>
    </submittedName>
</protein>
<evidence type="ECO:0000313" key="2">
    <source>
        <dbReference type="Proteomes" id="UP000254052"/>
    </source>
</evidence>
<dbReference type="AlphaFoldDB" id="A0A377B7E2"/>
<reference evidence="1 2" key="1">
    <citation type="submission" date="2018-06" db="EMBL/GenBank/DDBJ databases">
        <authorList>
            <consortium name="Pathogen Informatics"/>
            <person name="Doyle S."/>
        </authorList>
    </citation>
    <scope>NUCLEOTIDE SEQUENCE [LARGE SCALE GENOMIC DNA]</scope>
    <source>
        <strain evidence="1 2">NCTC9962</strain>
    </source>
</reference>
<dbReference type="Proteomes" id="UP000254052">
    <property type="component" value="Unassembled WGS sequence"/>
</dbReference>
<organism evidence="1 2">
    <name type="scientific">Escherichia coli</name>
    <dbReference type="NCBI Taxonomy" id="562"/>
    <lineage>
        <taxon>Bacteria</taxon>
        <taxon>Pseudomonadati</taxon>
        <taxon>Pseudomonadota</taxon>
        <taxon>Gammaproteobacteria</taxon>
        <taxon>Enterobacterales</taxon>
        <taxon>Enterobacteriaceae</taxon>
        <taxon>Escherichia</taxon>
    </lineage>
</organism>
<dbReference type="EMBL" id="UGED01000008">
    <property type="protein sequence ID" value="STL49424.1"/>
    <property type="molecule type" value="Genomic_DNA"/>
</dbReference>